<proteinExistence type="predicted"/>
<name>A0A0A9D4Z6_ARUDO</name>
<organism evidence="2">
    <name type="scientific">Arundo donax</name>
    <name type="common">Giant reed</name>
    <name type="synonym">Donax arundinaceus</name>
    <dbReference type="NCBI Taxonomy" id="35708"/>
    <lineage>
        <taxon>Eukaryota</taxon>
        <taxon>Viridiplantae</taxon>
        <taxon>Streptophyta</taxon>
        <taxon>Embryophyta</taxon>
        <taxon>Tracheophyta</taxon>
        <taxon>Spermatophyta</taxon>
        <taxon>Magnoliopsida</taxon>
        <taxon>Liliopsida</taxon>
        <taxon>Poales</taxon>
        <taxon>Poaceae</taxon>
        <taxon>PACMAD clade</taxon>
        <taxon>Arundinoideae</taxon>
        <taxon>Arundineae</taxon>
        <taxon>Arundo</taxon>
    </lineage>
</organism>
<reference evidence="2" key="2">
    <citation type="journal article" date="2015" name="Data Brief">
        <title>Shoot transcriptome of the giant reed, Arundo donax.</title>
        <authorList>
            <person name="Barrero R.A."/>
            <person name="Guerrero F.D."/>
            <person name="Moolhuijzen P."/>
            <person name="Goolsby J.A."/>
            <person name="Tidwell J."/>
            <person name="Bellgard S.E."/>
            <person name="Bellgard M.I."/>
        </authorList>
    </citation>
    <scope>NUCLEOTIDE SEQUENCE</scope>
    <source>
        <tissue evidence="2">Shoot tissue taken approximately 20 cm above the soil surface</tissue>
    </source>
</reference>
<feature type="compositionally biased region" description="Basic residues" evidence="1">
    <location>
        <begin position="20"/>
        <end position="39"/>
    </location>
</feature>
<feature type="compositionally biased region" description="Pro residues" evidence="1">
    <location>
        <begin position="1"/>
        <end position="11"/>
    </location>
</feature>
<evidence type="ECO:0000256" key="1">
    <source>
        <dbReference type="SAM" id="MobiDB-lite"/>
    </source>
</evidence>
<dbReference type="AlphaFoldDB" id="A0A0A9D4Z6"/>
<feature type="compositionally biased region" description="Basic residues" evidence="1">
    <location>
        <begin position="87"/>
        <end position="98"/>
    </location>
</feature>
<accession>A0A0A9D4Z6</accession>
<dbReference type="EMBL" id="GBRH01216127">
    <property type="protein sequence ID" value="JAD81768.1"/>
    <property type="molecule type" value="Transcribed_RNA"/>
</dbReference>
<feature type="region of interest" description="Disordered" evidence="1">
    <location>
        <begin position="1"/>
        <end position="62"/>
    </location>
</feature>
<reference evidence="2" key="1">
    <citation type="submission" date="2014-09" db="EMBL/GenBank/DDBJ databases">
        <authorList>
            <person name="Magalhaes I.L.F."/>
            <person name="Oliveira U."/>
            <person name="Santos F.R."/>
            <person name="Vidigal T.H.D.A."/>
            <person name="Brescovit A.D."/>
            <person name="Santos A.J."/>
        </authorList>
    </citation>
    <scope>NUCLEOTIDE SEQUENCE</scope>
    <source>
        <tissue evidence="2">Shoot tissue taken approximately 20 cm above the soil surface</tissue>
    </source>
</reference>
<protein>
    <submittedName>
        <fullName evidence="2">Uncharacterized protein</fullName>
    </submittedName>
</protein>
<sequence>MELPPQRPPLAPGALLGAHPLRRRRRPQDRRRGVPRRGKGPPDRARGGLAVREPRRRAAVRAPVCRRRRAEVEAAGRLARGGLPQGGRRRRLPPRRASRQVYVAACREFKKTSEGWHKRNL</sequence>
<feature type="region of interest" description="Disordered" evidence="1">
    <location>
        <begin position="80"/>
        <end position="99"/>
    </location>
</feature>
<evidence type="ECO:0000313" key="2">
    <source>
        <dbReference type="EMBL" id="JAD81768.1"/>
    </source>
</evidence>